<keyword evidence="6" id="KW-1185">Reference proteome</keyword>
<feature type="non-terminal residue" evidence="3">
    <location>
        <position position="1"/>
    </location>
</feature>
<reference evidence="3" key="1">
    <citation type="submission" date="2021-02" db="EMBL/GenBank/DDBJ databases">
        <authorList>
            <person name="Dougan E. K."/>
            <person name="Rhodes N."/>
            <person name="Thang M."/>
            <person name="Chan C."/>
        </authorList>
    </citation>
    <scope>NUCLEOTIDE SEQUENCE</scope>
</reference>
<gene>
    <name evidence="3" type="ORF">PGLA1383_LOCUS47857</name>
    <name evidence="4" type="ORF">PGLA2088_LOCUS25562</name>
    <name evidence="5" type="ORF">PGLA2088_LOCUS42186</name>
</gene>
<sequence>MSKLEDALKEAVDSYVGADVLNEEIKQATLVTVVSALNAESVELLDIVIHLEKALNDASNPTKRRHAIQLLAECLRGAAQLKLNFKHVETFATFFCSKLGDWQCVEGAVGGILVLLRRHAATLRTLQYEDAPIVV</sequence>
<comment type="similarity">
    <text evidence="1">Belongs to the MET18/MMS19 family.</text>
</comment>
<organism evidence="3 6">
    <name type="scientific">Polarella glacialis</name>
    <name type="common">Dinoflagellate</name>
    <dbReference type="NCBI Taxonomy" id="89957"/>
    <lineage>
        <taxon>Eukaryota</taxon>
        <taxon>Sar</taxon>
        <taxon>Alveolata</taxon>
        <taxon>Dinophyceae</taxon>
        <taxon>Suessiales</taxon>
        <taxon>Suessiaceae</taxon>
        <taxon>Polarella</taxon>
    </lineage>
</organism>
<dbReference type="PANTHER" id="PTHR12891:SF0">
    <property type="entry name" value="MMS19 NUCLEOTIDE EXCISION REPAIR PROTEIN HOMOLOG"/>
    <property type="match status" value="1"/>
</dbReference>
<name>A0A813H2F9_POLGL</name>
<dbReference type="InterPro" id="IPR039920">
    <property type="entry name" value="MMS19"/>
</dbReference>
<proteinExistence type="inferred from homology"/>
<comment type="caution">
    <text evidence="3">The sequence shown here is derived from an EMBL/GenBank/DDBJ whole genome shotgun (WGS) entry which is preliminary data.</text>
</comment>
<dbReference type="GO" id="GO:0016226">
    <property type="term" value="P:iron-sulfur cluster assembly"/>
    <property type="evidence" value="ECO:0007669"/>
    <property type="project" value="UniProtKB-UniRule"/>
</dbReference>
<feature type="domain" description="MMS19 N-terminal" evidence="2">
    <location>
        <begin position="50"/>
        <end position="122"/>
    </location>
</feature>
<evidence type="ECO:0000313" key="5">
    <source>
        <dbReference type="EMBL" id="CAE8721879.1"/>
    </source>
</evidence>
<evidence type="ECO:0000256" key="1">
    <source>
        <dbReference type="RuleBase" id="RU367072"/>
    </source>
</evidence>
<dbReference type="Proteomes" id="UP000654075">
    <property type="component" value="Unassembled WGS sequence"/>
</dbReference>
<comment type="subcellular location">
    <subcellularLocation>
        <location evidence="1">Nucleus</location>
    </subcellularLocation>
</comment>
<dbReference type="EMBL" id="CAJNNV010030228">
    <property type="protein sequence ID" value="CAE8631854.1"/>
    <property type="molecule type" value="Genomic_DNA"/>
</dbReference>
<dbReference type="PANTHER" id="PTHR12891">
    <property type="entry name" value="DNA REPAIR/TRANSCRIPTION PROTEIN MET18/MMS19"/>
    <property type="match status" value="1"/>
</dbReference>
<keyword evidence="1" id="KW-0227">DNA damage</keyword>
<protein>
    <recommendedName>
        <fullName evidence="1">MMS19 nucleotide excision repair protein</fullName>
    </recommendedName>
</protein>
<accession>A0A813H2F9</accession>
<evidence type="ECO:0000313" key="6">
    <source>
        <dbReference type="Proteomes" id="UP000654075"/>
    </source>
</evidence>
<dbReference type="GO" id="GO:0051604">
    <property type="term" value="P:protein maturation"/>
    <property type="evidence" value="ECO:0007669"/>
    <property type="project" value="UniProtKB-UniRule"/>
</dbReference>
<evidence type="ECO:0000313" key="4">
    <source>
        <dbReference type="EMBL" id="CAE8687688.1"/>
    </source>
</evidence>
<dbReference type="InterPro" id="IPR029240">
    <property type="entry name" value="MMS19_N"/>
</dbReference>
<dbReference type="GO" id="GO:0006281">
    <property type="term" value="P:DNA repair"/>
    <property type="evidence" value="ECO:0007669"/>
    <property type="project" value="UniProtKB-UniRule"/>
</dbReference>
<comment type="function">
    <text evidence="1">Key component of the cytosolic iron-sulfur protein assembly (CIA) complex, a multiprotein complex that mediates the incorporation of iron-sulfur cluster into apoproteins specifically involved in DNA metabolism and genomic integrity. In the CIA complex, MMS19 acts as an adapter between early-acting CIA components and a subset of cellular target iron-sulfur proteins.</text>
</comment>
<dbReference type="AlphaFoldDB" id="A0A813H2F9"/>
<evidence type="ECO:0000313" key="3">
    <source>
        <dbReference type="EMBL" id="CAE8631854.1"/>
    </source>
</evidence>
<dbReference type="GO" id="GO:0097361">
    <property type="term" value="C:cytosolic [4Fe-4S] assembly targeting complex"/>
    <property type="evidence" value="ECO:0007669"/>
    <property type="project" value="UniProtKB-UniRule"/>
</dbReference>
<keyword evidence="1" id="KW-0539">Nucleus</keyword>
<dbReference type="GO" id="GO:0005634">
    <property type="term" value="C:nucleus"/>
    <property type="evidence" value="ECO:0007669"/>
    <property type="project" value="UniProtKB-SubCell"/>
</dbReference>
<dbReference type="Proteomes" id="UP000626109">
    <property type="component" value="Unassembled WGS sequence"/>
</dbReference>
<dbReference type="Pfam" id="PF14500">
    <property type="entry name" value="MMS19_N"/>
    <property type="match status" value="1"/>
</dbReference>
<dbReference type="EMBL" id="CAJNNW010034187">
    <property type="protein sequence ID" value="CAE8721879.1"/>
    <property type="molecule type" value="Genomic_DNA"/>
</dbReference>
<evidence type="ECO:0000259" key="2">
    <source>
        <dbReference type="Pfam" id="PF14500"/>
    </source>
</evidence>
<keyword evidence="1" id="KW-0234">DNA repair</keyword>
<dbReference type="EMBL" id="CAJNNW010026781">
    <property type="protein sequence ID" value="CAE8687688.1"/>
    <property type="molecule type" value="Genomic_DNA"/>
</dbReference>